<dbReference type="SMART" id="SM00839">
    <property type="entry name" value="ELFV_dehydrog"/>
    <property type="match status" value="1"/>
</dbReference>
<feature type="domain" description="Glutamate/phenylalanine/leucine/valine/L-tryptophan dehydrogenase C-terminal" evidence="7">
    <location>
        <begin position="141"/>
        <end position="345"/>
    </location>
</feature>
<comment type="similarity">
    <text evidence="1 6">Belongs to the Glu/Leu/Phe/Val dehydrogenases family.</text>
</comment>
<proteinExistence type="inferred from homology"/>
<dbReference type="SUPFAM" id="SSF51735">
    <property type="entry name" value="NAD(P)-binding Rossmann-fold domains"/>
    <property type="match status" value="1"/>
</dbReference>
<dbReference type="GO" id="GO:0000166">
    <property type="term" value="F:nucleotide binding"/>
    <property type="evidence" value="ECO:0007669"/>
    <property type="project" value="UniProtKB-KW"/>
</dbReference>
<dbReference type="InterPro" id="IPR046346">
    <property type="entry name" value="Aminoacid_DH-like_N_sf"/>
</dbReference>
<dbReference type="EMBL" id="CP033169">
    <property type="protein sequence ID" value="AYO30111.1"/>
    <property type="molecule type" value="Genomic_DNA"/>
</dbReference>
<evidence type="ECO:0000256" key="3">
    <source>
        <dbReference type="ARBA" id="ARBA00023027"/>
    </source>
</evidence>
<dbReference type="PANTHER" id="PTHR42722">
    <property type="entry name" value="LEUCINE DEHYDROGENASE"/>
    <property type="match status" value="1"/>
</dbReference>
<sequence length="347" mass="37650">MEIFKETFEKGHEQVVFCSDPAAGLKAIIAIHSTVLGPALGGLRMWNYKSEEEALTDVLRLSRSMTYKNAAMGLGLGGGKAVIIGDPHRDKTPELFRAFGRFVESLGGRYITAEDVGTCEEDMNYIAQETYHVVGLTGKSGNPSPVTAYGVFLGIKAAVEWVFGSDDLKGKKVALQGLGHVGMEVARLLTESGAEVTAADIYPDRVKEAQEILGAKIVEPEKIYEVPCDIFSPCALGAIINENTIDRLACKIVAGAANNQLKDENFARRLMDRGILYAPDYIINGGGVINVAEELSGMPYSIERVFRKLSVIPARLKEVFALSRSEGITTAEAADRVTEKRFEKVVA</sequence>
<dbReference type="FunFam" id="3.40.50.10860:FF:000010">
    <property type="entry name" value="Leucine dehydrogenase"/>
    <property type="match status" value="1"/>
</dbReference>
<dbReference type="InterPro" id="IPR036291">
    <property type="entry name" value="NAD(P)-bd_dom_sf"/>
</dbReference>
<evidence type="ECO:0000256" key="4">
    <source>
        <dbReference type="PIRSR" id="PIRSR000188-1"/>
    </source>
</evidence>
<evidence type="ECO:0000256" key="2">
    <source>
        <dbReference type="ARBA" id="ARBA00023002"/>
    </source>
</evidence>
<evidence type="ECO:0000313" key="8">
    <source>
        <dbReference type="EMBL" id="AYO30111.1"/>
    </source>
</evidence>
<evidence type="ECO:0000259" key="7">
    <source>
        <dbReference type="SMART" id="SM00839"/>
    </source>
</evidence>
<dbReference type="Gene3D" id="3.40.50.10860">
    <property type="entry name" value="Leucine Dehydrogenase, chain A, domain 1"/>
    <property type="match status" value="1"/>
</dbReference>
<keyword evidence="2 6" id="KW-0560">Oxidoreductase</keyword>
<dbReference type="GO" id="GO:0006520">
    <property type="term" value="P:amino acid metabolic process"/>
    <property type="evidence" value="ECO:0007669"/>
    <property type="project" value="InterPro"/>
</dbReference>
<keyword evidence="5" id="KW-0547">Nucleotide-binding</keyword>
<name>A0A3G2R430_9FIRM</name>
<dbReference type="Pfam" id="PF00208">
    <property type="entry name" value="ELFV_dehydrog"/>
    <property type="match status" value="2"/>
</dbReference>
<dbReference type="CDD" id="cd01075">
    <property type="entry name" value="NAD_bind_Leu_Phe_Val_DH"/>
    <property type="match status" value="1"/>
</dbReference>
<evidence type="ECO:0000313" key="9">
    <source>
        <dbReference type="Proteomes" id="UP000280960"/>
    </source>
</evidence>
<dbReference type="Pfam" id="PF02812">
    <property type="entry name" value="ELFV_dehydrog_N"/>
    <property type="match status" value="1"/>
</dbReference>
<dbReference type="PANTHER" id="PTHR42722:SF1">
    <property type="entry name" value="VALINE DEHYDROGENASE"/>
    <property type="match status" value="1"/>
</dbReference>
<organism evidence="8 9">
    <name type="scientific">Biomaibacter acetigenes</name>
    <dbReference type="NCBI Taxonomy" id="2316383"/>
    <lineage>
        <taxon>Bacteria</taxon>
        <taxon>Bacillati</taxon>
        <taxon>Bacillota</taxon>
        <taxon>Clostridia</taxon>
        <taxon>Thermosediminibacterales</taxon>
        <taxon>Tepidanaerobacteraceae</taxon>
        <taxon>Biomaibacter</taxon>
    </lineage>
</organism>
<dbReference type="Proteomes" id="UP000280960">
    <property type="component" value="Chromosome"/>
</dbReference>
<dbReference type="Gene3D" id="3.40.50.720">
    <property type="entry name" value="NAD(P)-binding Rossmann-like Domain"/>
    <property type="match status" value="1"/>
</dbReference>
<dbReference type="PIRSF" id="PIRSF000188">
    <property type="entry name" value="Phe_leu_dh"/>
    <property type="match status" value="1"/>
</dbReference>
<dbReference type="PROSITE" id="PS00074">
    <property type="entry name" value="GLFV_DEHYDROGENASE"/>
    <property type="match status" value="1"/>
</dbReference>
<dbReference type="GO" id="GO:0016639">
    <property type="term" value="F:oxidoreductase activity, acting on the CH-NH2 group of donors, NAD or NADP as acceptor"/>
    <property type="evidence" value="ECO:0007669"/>
    <property type="project" value="InterPro"/>
</dbReference>
<reference evidence="8 9" key="1">
    <citation type="submission" date="2018-10" db="EMBL/GenBank/DDBJ databases">
        <authorList>
            <person name="Zhang X."/>
        </authorList>
    </citation>
    <scope>NUCLEOTIDE SEQUENCE [LARGE SCALE GENOMIC DNA]</scope>
    <source>
        <strain evidence="8 9">SK-G1</strain>
    </source>
</reference>
<accession>A0A3G2R430</accession>
<dbReference type="KEGG" id="bacg:D2962_05325"/>
<evidence type="ECO:0000256" key="5">
    <source>
        <dbReference type="PIRSR" id="PIRSR000188-2"/>
    </source>
</evidence>
<dbReference type="PRINTS" id="PR00082">
    <property type="entry name" value="GLFDHDRGNASE"/>
</dbReference>
<feature type="active site" description="Proton donor/acceptor" evidence="4">
    <location>
        <position position="80"/>
    </location>
</feature>
<protein>
    <submittedName>
        <fullName evidence="8">Glu/Leu/Phe/Val dehydrogenase</fullName>
    </submittedName>
</protein>
<dbReference type="InterPro" id="IPR006095">
    <property type="entry name" value="Glu/Leu/Phe/Val/Trp_DH"/>
</dbReference>
<dbReference type="InterPro" id="IPR006097">
    <property type="entry name" value="Glu/Leu/Phe/Val/Trp_DH_dimer"/>
</dbReference>
<gene>
    <name evidence="8" type="ORF">D2962_05325</name>
</gene>
<keyword evidence="9" id="KW-1185">Reference proteome</keyword>
<dbReference type="AlphaFoldDB" id="A0A3G2R430"/>
<evidence type="ECO:0000256" key="6">
    <source>
        <dbReference type="RuleBase" id="RU004417"/>
    </source>
</evidence>
<dbReference type="InterPro" id="IPR016211">
    <property type="entry name" value="Glu/Phe/Leu/Val/Trp_DH_bac/arc"/>
</dbReference>
<dbReference type="SUPFAM" id="SSF53223">
    <property type="entry name" value="Aminoacid dehydrogenase-like, N-terminal domain"/>
    <property type="match status" value="1"/>
</dbReference>
<dbReference type="RefSeq" id="WP_122014375.1">
    <property type="nucleotide sequence ID" value="NZ_CP033169.1"/>
</dbReference>
<dbReference type="InterPro" id="IPR033524">
    <property type="entry name" value="Glu/Leu/Phe/Val_DH_AS"/>
</dbReference>
<dbReference type="InterPro" id="IPR006096">
    <property type="entry name" value="Glu/Leu/Phe/Val/Trp_DH_C"/>
</dbReference>
<feature type="binding site" evidence="5">
    <location>
        <begin position="177"/>
        <end position="182"/>
    </location>
    <ligand>
        <name>NAD(+)</name>
        <dbReference type="ChEBI" id="CHEBI:57540"/>
    </ligand>
</feature>
<evidence type="ECO:0000256" key="1">
    <source>
        <dbReference type="ARBA" id="ARBA00006382"/>
    </source>
</evidence>
<keyword evidence="3 5" id="KW-0520">NAD</keyword>